<dbReference type="SUPFAM" id="SSF55144">
    <property type="entry name" value="LigT-like"/>
    <property type="match status" value="1"/>
</dbReference>
<dbReference type="RefSeq" id="WP_068870747.1">
    <property type="nucleotide sequence ID" value="NZ_CP016539.2"/>
</dbReference>
<name>A0A1C7EA22_9BACL</name>
<dbReference type="InterPro" id="IPR050580">
    <property type="entry name" value="2H_phosphoesterase_YjcG-like"/>
</dbReference>
<reference evidence="1" key="1">
    <citation type="submission" date="2016-10" db="EMBL/GenBank/DDBJ databases">
        <authorList>
            <person name="See-Too W.S."/>
        </authorList>
    </citation>
    <scope>NUCLEOTIDE SEQUENCE [LARGE SCALE GENOMIC DNA]</scope>
    <source>
        <strain evidence="1">DSM 23997</strain>
    </source>
</reference>
<dbReference type="AlphaFoldDB" id="A0A1C7EA22"/>
<organism evidence="1 2">
    <name type="scientific">Planococcus plakortidis</name>
    <dbReference type="NCBI Taxonomy" id="1038856"/>
    <lineage>
        <taxon>Bacteria</taxon>
        <taxon>Bacillati</taxon>
        <taxon>Bacillota</taxon>
        <taxon>Bacilli</taxon>
        <taxon>Bacillales</taxon>
        <taxon>Caryophanaceae</taxon>
        <taxon>Planococcus</taxon>
    </lineage>
</organism>
<evidence type="ECO:0000313" key="1">
    <source>
        <dbReference type="EMBL" id="ANU20589.1"/>
    </source>
</evidence>
<sequence>MKYFIGIVPPDNYRSTLSQFRKQWPDNWIDEIVEPHITLKAQGGLTPDESWLEDVRQACRKIEPFEVAIGNTAFFGEDVLYLQVESSELKKLHERLVEAIKPSDEMIAQYFELDQFIPHLTLAKTSYGLSVQQLKEMSQLASEELGTCRFEVNFIRVYQENGTGVYRKYVDIPLST</sequence>
<dbReference type="EMBL" id="CP016539">
    <property type="protein sequence ID" value="ANU20589.1"/>
    <property type="molecule type" value="Genomic_DNA"/>
</dbReference>
<dbReference type="KEGG" id="ppla:BBI15_10355"/>
<proteinExistence type="predicted"/>
<keyword evidence="1" id="KW-0436">Ligase</keyword>
<dbReference type="Proteomes" id="UP000092650">
    <property type="component" value="Chromosome"/>
</dbReference>
<dbReference type="PANTHER" id="PTHR40037">
    <property type="entry name" value="PHOSPHOESTERASE YJCG-RELATED"/>
    <property type="match status" value="1"/>
</dbReference>
<dbReference type="PANTHER" id="PTHR40037:SF1">
    <property type="entry name" value="PHOSPHOESTERASE SAOUHSC_00951-RELATED"/>
    <property type="match status" value="1"/>
</dbReference>
<accession>A0A1C7EA22</accession>
<dbReference type="STRING" id="1038856.BBI15_10355"/>
<dbReference type="Pfam" id="PF13563">
    <property type="entry name" value="2_5_RNA_ligase2"/>
    <property type="match status" value="1"/>
</dbReference>
<dbReference type="GO" id="GO:0016874">
    <property type="term" value="F:ligase activity"/>
    <property type="evidence" value="ECO:0007669"/>
    <property type="project" value="UniProtKB-KW"/>
</dbReference>
<protein>
    <submittedName>
        <fullName evidence="1">2'-5' RNA ligase</fullName>
    </submittedName>
</protein>
<evidence type="ECO:0000313" key="2">
    <source>
        <dbReference type="Proteomes" id="UP000092650"/>
    </source>
</evidence>
<dbReference type="InterPro" id="IPR009097">
    <property type="entry name" value="Cyclic_Pdiesterase"/>
</dbReference>
<dbReference type="Gene3D" id="3.90.1140.10">
    <property type="entry name" value="Cyclic phosphodiesterase"/>
    <property type="match status" value="1"/>
</dbReference>
<keyword evidence="2" id="KW-1185">Reference proteome</keyword>
<dbReference type="OrthoDB" id="70764at2"/>
<gene>
    <name evidence="1" type="ORF">BBI15_10355</name>
</gene>